<dbReference type="Proteomes" id="UP000266234">
    <property type="component" value="Unassembled WGS sequence"/>
</dbReference>
<evidence type="ECO:0000256" key="1">
    <source>
        <dbReference type="SAM" id="MobiDB-lite"/>
    </source>
</evidence>
<keyword evidence="3" id="KW-1185">Reference proteome</keyword>
<dbReference type="AlphaFoldDB" id="A0A395RL99"/>
<gene>
    <name evidence="2" type="ORF">FLONG3_10801</name>
</gene>
<evidence type="ECO:0000313" key="2">
    <source>
        <dbReference type="EMBL" id="RGP60632.1"/>
    </source>
</evidence>
<sequence length="222" mass="24753">MAVLKLKPYTISQSDESLSLSIPDIEPVWDQPDPEPSPPPPEASASDDRPIAEIKAEIDARVLVAAEAARQHFLRPLYAHLPLSEIDWSLDGLWRCRVVGVPCYGDHHRCWSILKKHLLTREHTRNETALAAAWVEPSSTPPQPPTPVAPASEMATRVAVVEVGQELPGEEVEEALPESVKRPLDAQDEDDDDDDEPIPRPKRVRLMFLGEETNLSLGYRNK</sequence>
<feature type="compositionally biased region" description="Acidic residues" evidence="1">
    <location>
        <begin position="186"/>
        <end position="196"/>
    </location>
</feature>
<keyword evidence="2" id="KW-0813">Transport</keyword>
<accession>A0A395RL99</accession>
<organism evidence="2 3">
    <name type="scientific">Fusarium longipes</name>
    <dbReference type="NCBI Taxonomy" id="694270"/>
    <lineage>
        <taxon>Eukaryota</taxon>
        <taxon>Fungi</taxon>
        <taxon>Dikarya</taxon>
        <taxon>Ascomycota</taxon>
        <taxon>Pezizomycotina</taxon>
        <taxon>Sordariomycetes</taxon>
        <taxon>Hypocreomycetidae</taxon>
        <taxon>Hypocreales</taxon>
        <taxon>Nectriaceae</taxon>
        <taxon>Fusarium</taxon>
    </lineage>
</organism>
<comment type="caution">
    <text evidence="2">The sequence shown here is derived from an EMBL/GenBank/DDBJ whole genome shotgun (WGS) entry which is preliminary data.</text>
</comment>
<feature type="region of interest" description="Disordered" evidence="1">
    <location>
        <begin position="23"/>
        <end position="48"/>
    </location>
</feature>
<dbReference type="OrthoDB" id="5084083at2759"/>
<proteinExistence type="predicted"/>
<reference evidence="2 3" key="1">
    <citation type="journal article" date="2018" name="PLoS Pathog.">
        <title>Evolution of structural diversity of trichothecenes, a family of toxins produced by plant pathogenic and entomopathogenic fungi.</title>
        <authorList>
            <person name="Proctor R.H."/>
            <person name="McCormick S.P."/>
            <person name="Kim H.S."/>
            <person name="Cardoza R.E."/>
            <person name="Stanley A.M."/>
            <person name="Lindo L."/>
            <person name="Kelly A."/>
            <person name="Brown D.W."/>
            <person name="Lee T."/>
            <person name="Vaughan M.M."/>
            <person name="Alexander N.J."/>
            <person name="Busman M."/>
            <person name="Gutierrez S."/>
        </authorList>
    </citation>
    <scope>NUCLEOTIDE SEQUENCE [LARGE SCALE GENOMIC DNA]</scope>
    <source>
        <strain evidence="2 3">NRRL 20695</strain>
    </source>
</reference>
<name>A0A395RL99_9HYPO</name>
<evidence type="ECO:0000313" key="3">
    <source>
        <dbReference type="Proteomes" id="UP000266234"/>
    </source>
</evidence>
<dbReference type="EMBL" id="PXOG01000336">
    <property type="protein sequence ID" value="RGP60632.1"/>
    <property type="molecule type" value="Genomic_DNA"/>
</dbReference>
<protein>
    <submittedName>
        <fullName evidence="2">Sugar transport stp1</fullName>
    </submittedName>
</protein>
<keyword evidence="2" id="KW-0762">Sugar transport</keyword>
<feature type="region of interest" description="Disordered" evidence="1">
    <location>
        <begin position="161"/>
        <end position="205"/>
    </location>
</feature>